<keyword evidence="1" id="KW-0479">Metal-binding</keyword>
<evidence type="ECO:0000313" key="4">
    <source>
        <dbReference type="EMBL" id="MCD7461626.1"/>
    </source>
</evidence>
<dbReference type="SMART" id="SM00343">
    <property type="entry name" value="ZnF_C2HC"/>
    <property type="match status" value="1"/>
</dbReference>
<keyword evidence="1" id="KW-0863">Zinc-finger</keyword>
<evidence type="ECO:0000256" key="1">
    <source>
        <dbReference type="PROSITE-ProRule" id="PRU00047"/>
    </source>
</evidence>
<evidence type="ECO:0000313" key="5">
    <source>
        <dbReference type="Proteomes" id="UP000823775"/>
    </source>
</evidence>
<dbReference type="EMBL" id="JACEIK010000741">
    <property type="protein sequence ID" value="MCD7461626.1"/>
    <property type="molecule type" value="Genomic_DNA"/>
</dbReference>
<evidence type="ECO:0000256" key="2">
    <source>
        <dbReference type="SAM" id="MobiDB-lite"/>
    </source>
</evidence>
<organism evidence="4 5">
    <name type="scientific">Datura stramonium</name>
    <name type="common">Jimsonweed</name>
    <name type="synonym">Common thornapple</name>
    <dbReference type="NCBI Taxonomy" id="4076"/>
    <lineage>
        <taxon>Eukaryota</taxon>
        <taxon>Viridiplantae</taxon>
        <taxon>Streptophyta</taxon>
        <taxon>Embryophyta</taxon>
        <taxon>Tracheophyta</taxon>
        <taxon>Spermatophyta</taxon>
        <taxon>Magnoliopsida</taxon>
        <taxon>eudicotyledons</taxon>
        <taxon>Gunneridae</taxon>
        <taxon>Pentapetalae</taxon>
        <taxon>asterids</taxon>
        <taxon>lamiids</taxon>
        <taxon>Solanales</taxon>
        <taxon>Solanaceae</taxon>
        <taxon>Solanoideae</taxon>
        <taxon>Datureae</taxon>
        <taxon>Datura</taxon>
    </lineage>
</organism>
<comment type="caution">
    <text evidence="4">The sequence shown here is derived from an EMBL/GenBank/DDBJ whole genome shotgun (WGS) entry which is preliminary data.</text>
</comment>
<protein>
    <recommendedName>
        <fullName evidence="3">CCHC-type domain-containing protein</fullName>
    </recommendedName>
</protein>
<dbReference type="InterPro" id="IPR001878">
    <property type="entry name" value="Znf_CCHC"/>
</dbReference>
<reference evidence="4 5" key="1">
    <citation type="journal article" date="2021" name="BMC Genomics">
        <title>Datura genome reveals duplications of psychoactive alkaloid biosynthetic genes and high mutation rate following tissue culture.</title>
        <authorList>
            <person name="Rajewski A."/>
            <person name="Carter-House D."/>
            <person name="Stajich J."/>
            <person name="Litt A."/>
        </authorList>
    </citation>
    <scope>NUCLEOTIDE SEQUENCE [LARGE SCALE GENOMIC DNA]</scope>
    <source>
        <strain evidence="4">AR-01</strain>
    </source>
</reference>
<dbReference type="PROSITE" id="PS50158">
    <property type="entry name" value="ZF_CCHC"/>
    <property type="match status" value="1"/>
</dbReference>
<feature type="region of interest" description="Disordered" evidence="2">
    <location>
        <begin position="212"/>
        <end position="248"/>
    </location>
</feature>
<dbReference type="InterPro" id="IPR036875">
    <property type="entry name" value="Znf_CCHC_sf"/>
</dbReference>
<sequence length="248" mass="28113">MKRWRCLFEDSKSSSEKRESRNNGKSSEKGQFQGCFKCGKMDHLIKDCPLLKKKNKGKTRRNSNNWPQKLSKKAMNATWGEISDEELEEDGENENLAFMAKSDTDSDSNSSKQMSVEKVEMSKKFSNLKSNYKVLKREKIESENAIKTLNVEISNLEETVSVQKTKSSKLMETVLSLKAEINTIKEGKTSSSEIIINDQDLQENEEELEIGLVSSSTKQVSGTSPNEEMILETDSLNVPSKPRQELKI</sequence>
<dbReference type="SUPFAM" id="SSF57756">
    <property type="entry name" value="Retrovirus zinc finger-like domains"/>
    <property type="match status" value="1"/>
</dbReference>
<feature type="compositionally biased region" description="Basic and acidic residues" evidence="2">
    <location>
        <begin position="1"/>
        <end position="28"/>
    </location>
</feature>
<keyword evidence="1" id="KW-0862">Zinc</keyword>
<feature type="region of interest" description="Disordered" evidence="2">
    <location>
        <begin position="49"/>
        <end position="120"/>
    </location>
</feature>
<dbReference type="Gene3D" id="4.10.60.10">
    <property type="entry name" value="Zinc finger, CCHC-type"/>
    <property type="match status" value="1"/>
</dbReference>
<feature type="compositionally biased region" description="Acidic residues" evidence="2">
    <location>
        <begin position="82"/>
        <end position="93"/>
    </location>
</feature>
<evidence type="ECO:0000259" key="3">
    <source>
        <dbReference type="PROSITE" id="PS50158"/>
    </source>
</evidence>
<accession>A0ABS8SS00</accession>
<feature type="compositionally biased region" description="Basic residues" evidence="2">
    <location>
        <begin position="51"/>
        <end position="61"/>
    </location>
</feature>
<dbReference type="Proteomes" id="UP000823775">
    <property type="component" value="Unassembled WGS sequence"/>
</dbReference>
<proteinExistence type="predicted"/>
<keyword evidence="5" id="KW-1185">Reference proteome</keyword>
<feature type="region of interest" description="Disordered" evidence="2">
    <location>
        <begin position="1"/>
        <end position="33"/>
    </location>
</feature>
<feature type="compositionally biased region" description="Polar residues" evidence="2">
    <location>
        <begin position="213"/>
        <end position="226"/>
    </location>
</feature>
<dbReference type="Pfam" id="PF00098">
    <property type="entry name" value="zf-CCHC"/>
    <property type="match status" value="1"/>
</dbReference>
<feature type="domain" description="CCHC-type" evidence="3">
    <location>
        <begin position="35"/>
        <end position="49"/>
    </location>
</feature>
<name>A0ABS8SS00_DATST</name>
<gene>
    <name evidence="4" type="ORF">HAX54_046698</name>
</gene>